<dbReference type="STRING" id="1777141.AWB80_07518"/>
<comment type="caution">
    <text evidence="1">The sequence shown here is derived from an EMBL/GenBank/DDBJ whole genome shotgun (WGS) entry which is preliminary data.</text>
</comment>
<accession>A0A158DUY3</accession>
<reference evidence="1" key="1">
    <citation type="submission" date="2016-01" db="EMBL/GenBank/DDBJ databases">
        <authorList>
            <person name="Peeters C."/>
        </authorList>
    </citation>
    <scope>NUCLEOTIDE SEQUENCE [LARGE SCALE GENOMIC DNA]</scope>
    <source>
        <strain evidence="1">LMG 29323</strain>
    </source>
</reference>
<name>A0A158DUY3_9BURK</name>
<proteinExistence type="predicted"/>
<dbReference type="RefSeq" id="WP_143328214.1">
    <property type="nucleotide sequence ID" value="NZ_FCOE02000050.1"/>
</dbReference>
<sequence>MSASMYPIGQAPRTDKKIFDCSICDDLPALEIEADTEDEAKQIYLAAVVRALTLDKITAIEVDLV</sequence>
<dbReference type="AlphaFoldDB" id="A0A158DUY3"/>
<evidence type="ECO:0000313" key="2">
    <source>
        <dbReference type="Proteomes" id="UP000054911"/>
    </source>
</evidence>
<dbReference type="Proteomes" id="UP000054911">
    <property type="component" value="Unassembled WGS sequence"/>
</dbReference>
<organism evidence="1 2">
    <name type="scientific">Caballeronia pedi</name>
    <dbReference type="NCBI Taxonomy" id="1777141"/>
    <lineage>
        <taxon>Bacteria</taxon>
        <taxon>Pseudomonadati</taxon>
        <taxon>Pseudomonadota</taxon>
        <taxon>Betaproteobacteria</taxon>
        <taxon>Burkholderiales</taxon>
        <taxon>Burkholderiaceae</taxon>
        <taxon>Caballeronia</taxon>
    </lineage>
</organism>
<evidence type="ECO:0000313" key="1">
    <source>
        <dbReference type="EMBL" id="SAK98432.1"/>
    </source>
</evidence>
<keyword evidence="2" id="KW-1185">Reference proteome</keyword>
<gene>
    <name evidence="1" type="ORF">AWB80_07518</name>
</gene>
<dbReference type="EMBL" id="FCOE02000050">
    <property type="protein sequence ID" value="SAK98432.1"/>
    <property type="molecule type" value="Genomic_DNA"/>
</dbReference>
<protein>
    <submittedName>
        <fullName evidence="1">Uncharacterized protein</fullName>
    </submittedName>
</protein>